<sequence>MRDKPAVAKRLMRVLGTSAYIPELLMRAPDVIQSYSDGPSGPKLLDTEPDAVARA</sequence>
<dbReference type="EMBL" id="PPEA01000943">
    <property type="protein sequence ID" value="PQM44153.1"/>
    <property type="molecule type" value="Genomic_DNA"/>
</dbReference>
<keyword evidence="2" id="KW-0548">Nucleotidyltransferase</keyword>
<protein>
    <submittedName>
        <fullName evidence="2">Bifunctional glutamine synthetase adenylyltransferase/adenylyl-removing enzyme</fullName>
    </submittedName>
</protein>
<evidence type="ECO:0000313" key="2">
    <source>
        <dbReference type="EMBL" id="PQM44153.1"/>
    </source>
</evidence>
<dbReference type="Proteomes" id="UP000238296">
    <property type="component" value="Unassembled WGS sequence"/>
</dbReference>
<dbReference type="AlphaFoldDB" id="A0A2S8BBX9"/>
<evidence type="ECO:0000313" key="3">
    <source>
        <dbReference type="Proteomes" id="UP000238296"/>
    </source>
</evidence>
<reference evidence="2 3" key="1">
    <citation type="journal article" date="2017" name="Int. J. Syst. Evol. Microbiol.">
        <title>Mycobacterium talmoniae sp. nov., a slowly growing mycobacterium isolated from human respiratory samples.</title>
        <authorList>
            <person name="Davidson R.M."/>
            <person name="DeGroote M.A."/>
            <person name="Marola J.L."/>
            <person name="Buss S."/>
            <person name="Jones V."/>
            <person name="McNeil M.R."/>
            <person name="Freifeld A.G."/>
            <person name="Elaine Epperson L."/>
            <person name="Hasan N.A."/>
            <person name="Jackson M."/>
            <person name="Iwen P.C."/>
            <person name="Salfinger M."/>
            <person name="Strong M."/>
        </authorList>
    </citation>
    <scope>NUCLEOTIDE SEQUENCE [LARGE SCALE GENOMIC DNA]</scope>
    <source>
        <strain evidence="2 3">ATCC BAA-2683</strain>
    </source>
</reference>
<evidence type="ECO:0000256" key="1">
    <source>
        <dbReference type="SAM" id="MobiDB-lite"/>
    </source>
</evidence>
<organism evidence="2 3">
    <name type="scientific">Mycobacterium talmoniae</name>
    <dbReference type="NCBI Taxonomy" id="1858794"/>
    <lineage>
        <taxon>Bacteria</taxon>
        <taxon>Bacillati</taxon>
        <taxon>Actinomycetota</taxon>
        <taxon>Actinomycetes</taxon>
        <taxon>Mycobacteriales</taxon>
        <taxon>Mycobacteriaceae</taxon>
        <taxon>Mycobacterium</taxon>
    </lineage>
</organism>
<accession>A0A2S8BBX9</accession>
<proteinExistence type="predicted"/>
<comment type="caution">
    <text evidence="2">The sequence shown here is derived from an EMBL/GenBank/DDBJ whole genome shotgun (WGS) entry which is preliminary data.</text>
</comment>
<keyword evidence="2" id="KW-0808">Transferase</keyword>
<gene>
    <name evidence="2" type="primary">glnE_2</name>
    <name evidence="2" type="ORF">C1Y40_05688</name>
</gene>
<dbReference type="GO" id="GO:0016779">
    <property type="term" value="F:nucleotidyltransferase activity"/>
    <property type="evidence" value="ECO:0007669"/>
    <property type="project" value="UniProtKB-KW"/>
</dbReference>
<feature type="region of interest" description="Disordered" evidence="1">
    <location>
        <begin position="34"/>
        <end position="55"/>
    </location>
</feature>
<name>A0A2S8BBX9_9MYCO</name>